<evidence type="ECO:0000256" key="1">
    <source>
        <dbReference type="SAM" id="Phobius"/>
    </source>
</evidence>
<gene>
    <name evidence="2" type="ORF">CPHO_07910</name>
</gene>
<sequence length="120" mass="12584">MTGEKITALVWLSLGAVMSLLLEVIYLRARLPLGGGHTVAFPITIAVAFAFNMVLTKTARLWSSHPAIGAVPLSVWTVGFCGFFLAGDLGSVQALGASAWAAGLFMAGILGGVWPFFSEK</sequence>
<reference evidence="2 3" key="1">
    <citation type="submission" date="2014-08" db="EMBL/GenBank/DDBJ databases">
        <title>Complete genome sequence of Corynebacterium phocae M408/89/1(T)(=DSM 44612(T)), isolated from the common seal (Phoca vitulina).</title>
        <authorList>
            <person name="Ruckert C."/>
            <person name="Albersmeier A."/>
            <person name="Winkler A."/>
            <person name="Kalinowski J."/>
        </authorList>
    </citation>
    <scope>NUCLEOTIDE SEQUENCE [LARGE SCALE GENOMIC DNA]</scope>
    <source>
        <strain evidence="2 3">M408/89/1</strain>
    </source>
</reference>
<dbReference type="EMBL" id="CP009249">
    <property type="protein sequence ID" value="APT92825.1"/>
    <property type="molecule type" value="Genomic_DNA"/>
</dbReference>
<keyword evidence="3" id="KW-1185">Reference proteome</keyword>
<keyword evidence="1" id="KW-0472">Membrane</keyword>
<proteinExistence type="predicted"/>
<dbReference type="RefSeq" id="WP_150385743.1">
    <property type="nucleotide sequence ID" value="NZ_CP009249.1"/>
</dbReference>
<evidence type="ECO:0000313" key="3">
    <source>
        <dbReference type="Proteomes" id="UP000185491"/>
    </source>
</evidence>
<evidence type="ECO:0000313" key="2">
    <source>
        <dbReference type="EMBL" id="APT92825.1"/>
    </source>
</evidence>
<feature type="transmembrane region" description="Helical" evidence="1">
    <location>
        <begin position="39"/>
        <end position="55"/>
    </location>
</feature>
<keyword evidence="1" id="KW-1133">Transmembrane helix</keyword>
<dbReference type="KEGG" id="cpho:CPHO_07910"/>
<organism evidence="2 3">
    <name type="scientific">Corynebacterium phocae</name>
    <dbReference type="NCBI Taxonomy" id="161895"/>
    <lineage>
        <taxon>Bacteria</taxon>
        <taxon>Bacillati</taxon>
        <taxon>Actinomycetota</taxon>
        <taxon>Actinomycetes</taxon>
        <taxon>Mycobacteriales</taxon>
        <taxon>Corynebacteriaceae</taxon>
        <taxon>Corynebacterium</taxon>
    </lineage>
</organism>
<name>A0A1L7D3Z2_9CORY</name>
<dbReference type="STRING" id="161895.CPHO_07910"/>
<protein>
    <submittedName>
        <fullName evidence="2">Membrane protein</fullName>
    </submittedName>
</protein>
<accession>A0A1L7D3Z2</accession>
<dbReference type="Proteomes" id="UP000185491">
    <property type="component" value="Chromosome"/>
</dbReference>
<dbReference type="AlphaFoldDB" id="A0A1L7D3Z2"/>
<keyword evidence="1" id="KW-0812">Transmembrane</keyword>
<feature type="transmembrane region" description="Helical" evidence="1">
    <location>
        <begin position="7"/>
        <end position="27"/>
    </location>
</feature>
<feature type="transmembrane region" description="Helical" evidence="1">
    <location>
        <begin position="67"/>
        <end position="86"/>
    </location>
</feature>
<feature type="transmembrane region" description="Helical" evidence="1">
    <location>
        <begin position="98"/>
        <end position="117"/>
    </location>
</feature>
<dbReference type="OrthoDB" id="4410789at2"/>